<dbReference type="EMBL" id="VFPP01000001">
    <property type="protein sequence ID" value="TQM78805.1"/>
    <property type="molecule type" value="Genomic_DNA"/>
</dbReference>
<keyword evidence="3" id="KW-1185">Reference proteome</keyword>
<dbReference type="AlphaFoldDB" id="A0A543J7J7"/>
<evidence type="ECO:0000313" key="2">
    <source>
        <dbReference type="EMBL" id="TQM78805.1"/>
    </source>
</evidence>
<feature type="region of interest" description="Disordered" evidence="1">
    <location>
        <begin position="53"/>
        <end position="79"/>
    </location>
</feature>
<proteinExistence type="predicted"/>
<organism evidence="2 3">
    <name type="scientific">Saccharothrix saharensis</name>
    <dbReference type="NCBI Taxonomy" id="571190"/>
    <lineage>
        <taxon>Bacteria</taxon>
        <taxon>Bacillati</taxon>
        <taxon>Actinomycetota</taxon>
        <taxon>Actinomycetes</taxon>
        <taxon>Pseudonocardiales</taxon>
        <taxon>Pseudonocardiaceae</taxon>
        <taxon>Saccharothrix</taxon>
    </lineage>
</organism>
<evidence type="ECO:0000256" key="1">
    <source>
        <dbReference type="SAM" id="MobiDB-lite"/>
    </source>
</evidence>
<name>A0A543J7J7_9PSEU</name>
<reference evidence="2 3" key="1">
    <citation type="submission" date="2019-06" db="EMBL/GenBank/DDBJ databases">
        <title>Sequencing the genomes of 1000 actinobacteria strains.</title>
        <authorList>
            <person name="Klenk H.-P."/>
        </authorList>
    </citation>
    <scope>NUCLEOTIDE SEQUENCE [LARGE SCALE GENOMIC DNA]</scope>
    <source>
        <strain evidence="2 3">DSM 45456</strain>
    </source>
</reference>
<evidence type="ECO:0000313" key="3">
    <source>
        <dbReference type="Proteomes" id="UP000316628"/>
    </source>
</evidence>
<feature type="compositionally biased region" description="Basic and acidic residues" evidence="1">
    <location>
        <begin position="64"/>
        <end position="79"/>
    </location>
</feature>
<protein>
    <submittedName>
        <fullName evidence="2">Uncharacterized protein</fullName>
    </submittedName>
</protein>
<dbReference type="Proteomes" id="UP000316628">
    <property type="component" value="Unassembled WGS sequence"/>
</dbReference>
<dbReference type="RefSeq" id="WP_246107643.1">
    <property type="nucleotide sequence ID" value="NZ_VFPP01000001.1"/>
</dbReference>
<sequence length="223" mass="22788">MATEFITKDGRVVPINGRKRSGGAVLAAGALVLGLVGAGGAAGGGGVLGSSAGGSAGSSSVTARKLDGQKAARRGDRDGAWQRMGVRRLDDALRRQVECLSASHGEVRAFFAHTPCTSLDRMVIAVGDGSGNNAVVSVAWVGFRTSRDLRAFKRIEDRHGSGDIHPLGAPLLGLADIAFTGHHYGTDVDGTTITIAETETAAGHVDPETLDALAEVAAALPRP</sequence>
<gene>
    <name evidence="2" type="ORF">FHX81_1086</name>
</gene>
<comment type="caution">
    <text evidence="2">The sequence shown here is derived from an EMBL/GenBank/DDBJ whole genome shotgun (WGS) entry which is preliminary data.</text>
</comment>
<accession>A0A543J7J7</accession>